<dbReference type="PANTHER" id="PTHR46033:SF8">
    <property type="entry name" value="PROTEIN MAINTENANCE OF MERISTEMS-LIKE"/>
    <property type="match status" value="1"/>
</dbReference>
<dbReference type="Proteomes" id="UP001341840">
    <property type="component" value="Unassembled WGS sequence"/>
</dbReference>
<dbReference type="InterPro" id="IPR044824">
    <property type="entry name" value="MAIN-like"/>
</dbReference>
<dbReference type="Pfam" id="PF10536">
    <property type="entry name" value="PMD"/>
    <property type="match status" value="1"/>
</dbReference>
<evidence type="ECO:0000313" key="3">
    <source>
        <dbReference type="Proteomes" id="UP001341840"/>
    </source>
</evidence>
<sequence>MHWKPDNLISTLVERLRSETRTFKFPVGECIIGDVSGIDNLISALVEQWGPETHTFNFSVGKCTITLENVIYIFRLLIEGEVVTEKTYNRPFLLAEECQAVFGWESGDYDHTRAKLNLGGSSNADTPIVQPVQTRHTILESTLEIAYIDKSETSIACLHRQ</sequence>
<protein>
    <recommendedName>
        <fullName evidence="1">Aminotransferase-like plant mobile domain-containing protein</fullName>
    </recommendedName>
</protein>
<accession>A0ABU6SM65</accession>
<keyword evidence="3" id="KW-1185">Reference proteome</keyword>
<name>A0ABU6SM65_9FABA</name>
<comment type="caution">
    <text evidence="2">The sequence shown here is derived from an EMBL/GenBank/DDBJ whole genome shotgun (WGS) entry which is preliminary data.</text>
</comment>
<evidence type="ECO:0000313" key="2">
    <source>
        <dbReference type="EMBL" id="MED6137367.1"/>
    </source>
</evidence>
<gene>
    <name evidence="2" type="ORF">PIB30_064443</name>
</gene>
<dbReference type="EMBL" id="JASCZI010061043">
    <property type="protein sequence ID" value="MED6137367.1"/>
    <property type="molecule type" value="Genomic_DNA"/>
</dbReference>
<feature type="domain" description="Aminotransferase-like plant mobile" evidence="1">
    <location>
        <begin position="39"/>
        <end position="87"/>
    </location>
</feature>
<reference evidence="2 3" key="1">
    <citation type="journal article" date="2023" name="Plants (Basel)">
        <title>Bridging the Gap: Combining Genomics and Transcriptomics Approaches to Understand Stylosanthes scabra, an Orphan Legume from the Brazilian Caatinga.</title>
        <authorList>
            <person name="Ferreira-Neto J.R.C."/>
            <person name="da Silva M.D."/>
            <person name="Binneck E."/>
            <person name="de Melo N.F."/>
            <person name="da Silva R.H."/>
            <person name="de Melo A.L.T.M."/>
            <person name="Pandolfi V."/>
            <person name="Bustamante F.O."/>
            <person name="Brasileiro-Vidal A.C."/>
            <person name="Benko-Iseppon A.M."/>
        </authorList>
    </citation>
    <scope>NUCLEOTIDE SEQUENCE [LARGE SCALE GENOMIC DNA]</scope>
    <source>
        <tissue evidence="2">Leaves</tissue>
    </source>
</reference>
<organism evidence="2 3">
    <name type="scientific">Stylosanthes scabra</name>
    <dbReference type="NCBI Taxonomy" id="79078"/>
    <lineage>
        <taxon>Eukaryota</taxon>
        <taxon>Viridiplantae</taxon>
        <taxon>Streptophyta</taxon>
        <taxon>Embryophyta</taxon>
        <taxon>Tracheophyta</taxon>
        <taxon>Spermatophyta</taxon>
        <taxon>Magnoliopsida</taxon>
        <taxon>eudicotyledons</taxon>
        <taxon>Gunneridae</taxon>
        <taxon>Pentapetalae</taxon>
        <taxon>rosids</taxon>
        <taxon>fabids</taxon>
        <taxon>Fabales</taxon>
        <taxon>Fabaceae</taxon>
        <taxon>Papilionoideae</taxon>
        <taxon>50 kb inversion clade</taxon>
        <taxon>dalbergioids sensu lato</taxon>
        <taxon>Dalbergieae</taxon>
        <taxon>Pterocarpus clade</taxon>
        <taxon>Stylosanthes</taxon>
    </lineage>
</organism>
<proteinExistence type="predicted"/>
<evidence type="ECO:0000259" key="1">
    <source>
        <dbReference type="Pfam" id="PF10536"/>
    </source>
</evidence>
<dbReference type="InterPro" id="IPR019557">
    <property type="entry name" value="AminoTfrase-like_pln_mobile"/>
</dbReference>
<dbReference type="PANTHER" id="PTHR46033">
    <property type="entry name" value="PROTEIN MAIN-LIKE 2"/>
    <property type="match status" value="1"/>
</dbReference>